<dbReference type="EMBL" id="JARVKF010000223">
    <property type="protein sequence ID" value="KAK9420675.1"/>
    <property type="molecule type" value="Genomic_DNA"/>
</dbReference>
<evidence type="ECO:0000256" key="1">
    <source>
        <dbReference type="SAM" id="MobiDB-lite"/>
    </source>
</evidence>
<feature type="compositionally biased region" description="Low complexity" evidence="1">
    <location>
        <begin position="61"/>
        <end position="163"/>
    </location>
</feature>
<protein>
    <recommendedName>
        <fullName evidence="5">CBM-cenC domain-containing protein</fullName>
    </recommendedName>
</protein>
<evidence type="ECO:0008006" key="5">
    <source>
        <dbReference type="Google" id="ProtNLM"/>
    </source>
</evidence>
<feature type="signal peptide" evidence="2">
    <location>
        <begin position="1"/>
        <end position="18"/>
    </location>
</feature>
<evidence type="ECO:0000313" key="4">
    <source>
        <dbReference type="Proteomes" id="UP001408356"/>
    </source>
</evidence>
<feature type="region of interest" description="Disordered" evidence="1">
    <location>
        <begin position="17"/>
        <end position="221"/>
    </location>
</feature>
<accession>A0ABR2V2H8</accession>
<feature type="compositionally biased region" description="Low complexity" evidence="1">
    <location>
        <begin position="39"/>
        <end position="54"/>
    </location>
</feature>
<proteinExistence type="predicted"/>
<organism evidence="3 4">
    <name type="scientific">Seiridium unicorne</name>
    <dbReference type="NCBI Taxonomy" id="138068"/>
    <lineage>
        <taxon>Eukaryota</taxon>
        <taxon>Fungi</taxon>
        <taxon>Dikarya</taxon>
        <taxon>Ascomycota</taxon>
        <taxon>Pezizomycotina</taxon>
        <taxon>Sordariomycetes</taxon>
        <taxon>Xylariomycetidae</taxon>
        <taxon>Amphisphaeriales</taxon>
        <taxon>Sporocadaceae</taxon>
        <taxon>Seiridium</taxon>
    </lineage>
</organism>
<keyword evidence="4" id="KW-1185">Reference proteome</keyword>
<dbReference type="Proteomes" id="UP001408356">
    <property type="component" value="Unassembled WGS sequence"/>
</dbReference>
<reference evidence="3 4" key="1">
    <citation type="journal article" date="2024" name="J. Plant Pathol.">
        <title>Sequence and assembly of the genome of Seiridium unicorne, isolate CBS 538.82, causal agent of cypress canker disease.</title>
        <authorList>
            <person name="Scali E."/>
            <person name="Rocca G.D."/>
            <person name="Danti R."/>
            <person name="Garbelotto M."/>
            <person name="Barberini S."/>
            <person name="Baroncelli R."/>
            <person name="Emiliani G."/>
        </authorList>
    </citation>
    <scope>NUCLEOTIDE SEQUENCE [LARGE SCALE GENOMIC DNA]</scope>
    <source>
        <strain evidence="3 4">BM-138-508</strain>
    </source>
</reference>
<evidence type="ECO:0000256" key="2">
    <source>
        <dbReference type="SAM" id="SignalP"/>
    </source>
</evidence>
<gene>
    <name evidence="3" type="ORF">SUNI508_00766</name>
</gene>
<evidence type="ECO:0000313" key="3">
    <source>
        <dbReference type="EMBL" id="KAK9420675.1"/>
    </source>
</evidence>
<comment type="caution">
    <text evidence="3">The sequence shown here is derived from an EMBL/GenBank/DDBJ whole genome shotgun (WGS) entry which is preliminary data.</text>
</comment>
<sequence>MQLKATLTLLSLVSASIGAPQPDSIPTSRSRKPCKAVLSSSTSATFSTSRAGTSQGYNTASTSGSSPIGSGTSSSSVSSSTTYGASSSDVSSSTGNDASTSSSLLSDSSSAVESSSSTVTIGPSETSSTVSTTTSDTSSSAVPGSSSTTISSTTSDSASTSTDYPVPTPGVEMPTHTYTGGISSFSTGTAVSVQNPSFEDSDSASTGTGDSQRRRAKRQSTAQVAAAAEGWTIQSCGSGDSADCQFENYDAADGIWAFSGKNGGLLYQDGVNLAAGGSYAFTLYWKVVSTFDGATSSSTGNQMTQALLLGSSANPDVTSSFVPTLGSATVESGADWAQQTFTVSKLDCQYARFATDVRSDGSLDFRMFLQGKTASGTIGDFLWYVDEIRVQQLAPPSGGTLSYLTNTCKITPPASTTTSATSTYTVTQTYAATATPTAGTNALTNPSFESTSITETTDVNGFPLKATSWTSTGCAGRQCQLYTSGSSSVTCQDGTRCEYWRAPTTYSQTISVTIGATYFLSIWTFLGNIPSPSKSGSSAFMLTVEPAGATPGSGGLVLLAENADITSEFLQSTGMLDLNADFAENLCGAAAADTTATCQFTISAAYTGTWDATDNLLNYFDNVSFLNIS</sequence>
<feature type="compositionally biased region" description="Polar residues" evidence="1">
    <location>
        <begin position="176"/>
        <end position="198"/>
    </location>
</feature>
<feature type="chain" id="PRO_5047484895" description="CBM-cenC domain-containing protein" evidence="2">
    <location>
        <begin position="19"/>
        <end position="629"/>
    </location>
</feature>
<keyword evidence="2" id="KW-0732">Signal</keyword>
<name>A0ABR2V2H8_9PEZI</name>